<feature type="region of interest" description="Disordered" evidence="1">
    <location>
        <begin position="335"/>
        <end position="409"/>
    </location>
</feature>
<evidence type="ECO:0008006" key="4">
    <source>
        <dbReference type="Google" id="ProtNLM"/>
    </source>
</evidence>
<feature type="compositionally biased region" description="Basic residues" evidence="1">
    <location>
        <begin position="365"/>
        <end position="374"/>
    </location>
</feature>
<protein>
    <recommendedName>
        <fullName evidence="4">DUF4005 domain-containing protein</fullName>
    </recommendedName>
</protein>
<comment type="caution">
    <text evidence="2">The sequence shown here is derived from an EMBL/GenBank/DDBJ whole genome shotgun (WGS) entry which is preliminary data.</text>
</comment>
<keyword evidence="3" id="KW-1185">Reference proteome</keyword>
<evidence type="ECO:0000313" key="3">
    <source>
        <dbReference type="Proteomes" id="UP000266723"/>
    </source>
</evidence>
<sequence>MSNLYSHKASVRKDSPRHILQDKATFVNGRKASIVTTRNLAETGKKPPVSPLIHPGSPILLPNPASSKKFLPRFQISNNLVPTDLLIARARIAYQKISSKAREGERSPPKDLRKGSRDALSPKPFQERLDRHGNSFGARVATKQTRIPPPPKDLVLRSEKEGTWRRSSASREPEPYSYASPPYTKQRGSRTGREHHNRGPFPQRELKEWRAKPSNVATSASQEAGPDNNNHQNSRTDLSQQDHQIGTKRPQTEEEILQDLNEATHLYLSCPDPTEAAARRQRVMIGNAKGHVEETMTAVLLLPIVDLQQVEDNPPPGEARATTAQIKSIIISPSSNSVEAPQHHQNQTNPEAPEDVSINEGQDKVKKRTIRNNKARSPLQGPSILRGASSKKRKLSQLRNSPGGGKNSR</sequence>
<evidence type="ECO:0000256" key="1">
    <source>
        <dbReference type="SAM" id="MobiDB-lite"/>
    </source>
</evidence>
<feature type="region of interest" description="Disordered" evidence="1">
    <location>
        <begin position="99"/>
        <end position="251"/>
    </location>
</feature>
<name>A0ABQ7DIP2_BRACR</name>
<proteinExistence type="predicted"/>
<feature type="compositionally biased region" description="Polar residues" evidence="1">
    <location>
        <begin position="215"/>
        <end position="244"/>
    </location>
</feature>
<organism evidence="2 3">
    <name type="scientific">Brassica cretica</name>
    <name type="common">Mustard</name>
    <dbReference type="NCBI Taxonomy" id="69181"/>
    <lineage>
        <taxon>Eukaryota</taxon>
        <taxon>Viridiplantae</taxon>
        <taxon>Streptophyta</taxon>
        <taxon>Embryophyta</taxon>
        <taxon>Tracheophyta</taxon>
        <taxon>Spermatophyta</taxon>
        <taxon>Magnoliopsida</taxon>
        <taxon>eudicotyledons</taxon>
        <taxon>Gunneridae</taxon>
        <taxon>Pentapetalae</taxon>
        <taxon>rosids</taxon>
        <taxon>malvids</taxon>
        <taxon>Brassicales</taxon>
        <taxon>Brassicaceae</taxon>
        <taxon>Brassiceae</taxon>
        <taxon>Brassica</taxon>
    </lineage>
</organism>
<accession>A0ABQ7DIP2</accession>
<feature type="compositionally biased region" description="Basic and acidic residues" evidence="1">
    <location>
        <begin position="100"/>
        <end position="117"/>
    </location>
</feature>
<evidence type="ECO:0000313" key="2">
    <source>
        <dbReference type="EMBL" id="KAF3577201.1"/>
    </source>
</evidence>
<feature type="compositionally biased region" description="Basic and acidic residues" evidence="1">
    <location>
        <begin position="154"/>
        <end position="174"/>
    </location>
</feature>
<reference evidence="2 3" key="1">
    <citation type="journal article" date="2020" name="BMC Genomics">
        <title>Intraspecific diversification of the crop wild relative Brassica cretica Lam. using demographic model selection.</title>
        <authorList>
            <person name="Kioukis A."/>
            <person name="Michalopoulou V.A."/>
            <person name="Briers L."/>
            <person name="Pirintsos S."/>
            <person name="Studholme D.J."/>
            <person name="Pavlidis P."/>
            <person name="Sarris P.F."/>
        </authorList>
    </citation>
    <scope>NUCLEOTIDE SEQUENCE [LARGE SCALE GENOMIC DNA]</scope>
    <source>
        <strain evidence="3">cv. PFS-1207/04</strain>
    </source>
</reference>
<gene>
    <name evidence="2" type="ORF">DY000_02029223</name>
</gene>
<feature type="compositionally biased region" description="Basic residues" evidence="1">
    <location>
        <begin position="187"/>
        <end position="198"/>
    </location>
</feature>
<dbReference type="EMBL" id="QGKV02000649">
    <property type="protein sequence ID" value="KAF3577201.1"/>
    <property type="molecule type" value="Genomic_DNA"/>
</dbReference>
<dbReference type="Proteomes" id="UP000266723">
    <property type="component" value="Unassembled WGS sequence"/>
</dbReference>